<evidence type="ECO:0000313" key="1">
    <source>
        <dbReference type="EMBL" id="EIW79697.1"/>
    </source>
</evidence>
<dbReference type="OrthoDB" id="2418900at2759"/>
<reference evidence="2" key="1">
    <citation type="journal article" date="2012" name="Science">
        <title>The Paleozoic origin of enzymatic lignin decomposition reconstructed from 31 fungal genomes.</title>
        <authorList>
            <person name="Floudas D."/>
            <person name="Binder M."/>
            <person name="Riley R."/>
            <person name="Barry K."/>
            <person name="Blanchette R.A."/>
            <person name="Henrissat B."/>
            <person name="Martinez A.T."/>
            <person name="Otillar R."/>
            <person name="Spatafora J.W."/>
            <person name="Yadav J.S."/>
            <person name="Aerts A."/>
            <person name="Benoit I."/>
            <person name="Boyd A."/>
            <person name="Carlson A."/>
            <person name="Copeland A."/>
            <person name="Coutinho P.M."/>
            <person name="de Vries R.P."/>
            <person name="Ferreira P."/>
            <person name="Findley K."/>
            <person name="Foster B."/>
            <person name="Gaskell J."/>
            <person name="Glotzer D."/>
            <person name="Gorecki P."/>
            <person name="Heitman J."/>
            <person name="Hesse C."/>
            <person name="Hori C."/>
            <person name="Igarashi K."/>
            <person name="Jurgens J.A."/>
            <person name="Kallen N."/>
            <person name="Kersten P."/>
            <person name="Kohler A."/>
            <person name="Kuees U."/>
            <person name="Kumar T.K.A."/>
            <person name="Kuo A."/>
            <person name="LaButti K."/>
            <person name="Larrondo L.F."/>
            <person name="Lindquist E."/>
            <person name="Ling A."/>
            <person name="Lombard V."/>
            <person name="Lucas S."/>
            <person name="Lundell T."/>
            <person name="Martin R."/>
            <person name="McLaughlin D.J."/>
            <person name="Morgenstern I."/>
            <person name="Morin E."/>
            <person name="Murat C."/>
            <person name="Nagy L.G."/>
            <person name="Nolan M."/>
            <person name="Ohm R.A."/>
            <person name="Patyshakuliyeva A."/>
            <person name="Rokas A."/>
            <person name="Ruiz-Duenas F.J."/>
            <person name="Sabat G."/>
            <person name="Salamov A."/>
            <person name="Samejima M."/>
            <person name="Schmutz J."/>
            <person name="Slot J.C."/>
            <person name="St John F."/>
            <person name="Stenlid J."/>
            <person name="Sun H."/>
            <person name="Sun S."/>
            <person name="Syed K."/>
            <person name="Tsang A."/>
            <person name="Wiebenga A."/>
            <person name="Young D."/>
            <person name="Pisabarro A."/>
            <person name="Eastwood D.C."/>
            <person name="Martin F."/>
            <person name="Cullen D."/>
            <person name="Grigoriev I.V."/>
            <person name="Hibbett D.S."/>
        </authorList>
    </citation>
    <scope>NUCLEOTIDE SEQUENCE [LARGE SCALE GENOMIC DNA]</scope>
    <source>
        <strain evidence="2">RWD-64-598 SS2</strain>
    </source>
</reference>
<accession>A0A5M3MKZ6</accession>
<dbReference type="InterPro" id="IPR041078">
    <property type="entry name" value="Plavaka"/>
</dbReference>
<feature type="non-terminal residue" evidence="1">
    <location>
        <position position="590"/>
    </location>
</feature>
<organism evidence="1 2">
    <name type="scientific">Coniophora puteana (strain RWD-64-598)</name>
    <name type="common">Brown rot fungus</name>
    <dbReference type="NCBI Taxonomy" id="741705"/>
    <lineage>
        <taxon>Eukaryota</taxon>
        <taxon>Fungi</taxon>
        <taxon>Dikarya</taxon>
        <taxon>Basidiomycota</taxon>
        <taxon>Agaricomycotina</taxon>
        <taxon>Agaricomycetes</taxon>
        <taxon>Agaricomycetidae</taxon>
        <taxon>Boletales</taxon>
        <taxon>Coniophorineae</taxon>
        <taxon>Coniophoraceae</taxon>
        <taxon>Coniophora</taxon>
    </lineage>
</organism>
<dbReference type="AlphaFoldDB" id="A0A5M3MKZ6"/>
<feature type="non-terminal residue" evidence="1">
    <location>
        <position position="1"/>
    </location>
</feature>
<dbReference type="OMA" id="WINIRTF"/>
<gene>
    <name evidence="1" type="ORF">CONPUDRAFT_43595</name>
</gene>
<dbReference type="GeneID" id="19206946"/>
<keyword evidence="2" id="KW-1185">Reference proteome</keyword>
<comment type="caution">
    <text evidence="1">The sequence shown here is derived from an EMBL/GenBank/DDBJ whole genome shotgun (WGS) entry which is preliminary data.</text>
</comment>
<dbReference type="Proteomes" id="UP000053558">
    <property type="component" value="Unassembled WGS sequence"/>
</dbReference>
<sequence>EEVEDEDHIREHFVRSYPGVVASGLGIAKTMFDDLRDQQTALGLEPWAPFENDQEWELAKWLVNRVGKSAIDEFLKLPIARARLGTSYSSTYTLFKRVDTLPHGTDWNLEKVKVNGNVKGKDGSTLTEELELWWRNPVDCIKELLGNPLLDGSIVYAPEQIFDDEDAKVRQYEEMWTGDWWWEMQGRLPDGAVVAPVILASDKTALSQFSGNKSAWPVYMTLGNISKEVRHQPSKCATVLIGYIPVTKLECFSETTRSLEGQRLFHYCMDLIVNSLKEAGENGVPMTCPDTVVRQIYPILAAYIADHPEQCLIACCKENHCPKCLVGRDERGDLARSPMRTPRTHLSKAQKFEAGEIGSEEFENELGLRAVFDPFWGKLPHADIFTCLTPDILHQLHKGMFKDHLMTWCLDVLGKDGLDVHYRTMPPFSDLRHFKKGVSAVSQWTGTEHKEMERTFLGGLSGLIENDIVTAAQSLLDFITLAQYESHTSDTLASMTKALQEFHKRKSIFTQLGIRDHFNIPKLHSMAHYVDAIKLFGSATGFSTESPEHLHIDFAKRAYRASNKRDYLIQMTTWLRRQEALLLRTAYLEW</sequence>
<dbReference type="Pfam" id="PF18759">
    <property type="entry name" value="Plavaka"/>
    <property type="match status" value="1"/>
</dbReference>
<protein>
    <submittedName>
        <fullName evidence="1">Uncharacterized protein</fullName>
    </submittedName>
</protein>
<dbReference type="RefSeq" id="XP_007769719.1">
    <property type="nucleotide sequence ID" value="XM_007771529.1"/>
</dbReference>
<evidence type="ECO:0000313" key="2">
    <source>
        <dbReference type="Proteomes" id="UP000053558"/>
    </source>
</evidence>
<proteinExistence type="predicted"/>
<name>A0A5M3MKZ6_CONPW</name>
<dbReference type="KEGG" id="cput:CONPUDRAFT_43595"/>
<dbReference type="EMBL" id="JH711580">
    <property type="protein sequence ID" value="EIW79697.1"/>
    <property type="molecule type" value="Genomic_DNA"/>
</dbReference>